<dbReference type="SUPFAM" id="SSF89095">
    <property type="entry name" value="GatB/YqeY motif"/>
    <property type="match status" value="1"/>
</dbReference>
<evidence type="ECO:0000256" key="1">
    <source>
        <dbReference type="ARBA" id="ARBA00005306"/>
    </source>
</evidence>
<dbReference type="GO" id="GO:0005524">
    <property type="term" value="F:ATP binding"/>
    <property type="evidence" value="ECO:0007669"/>
    <property type="project" value="UniProtKB-KW"/>
</dbReference>
<protein>
    <recommendedName>
        <fullName evidence="10">Asn/Gln amidotransferase domain-containing protein</fullName>
    </recommendedName>
</protein>
<feature type="domain" description="Asn/Gln amidotransferase" evidence="10">
    <location>
        <begin position="54"/>
        <end position="201"/>
    </location>
</feature>
<dbReference type="Gene3D" id="1.10.10.410">
    <property type="match status" value="1"/>
</dbReference>
<comment type="catalytic activity">
    <reaction evidence="9">
        <text>L-glutamyl-tRNA(Gln) + L-glutamine + ATP + H2O = L-glutaminyl-tRNA(Gln) + L-glutamate + ADP + phosphate + H(+)</text>
        <dbReference type="Rhea" id="RHEA:17521"/>
        <dbReference type="Rhea" id="RHEA-COMP:9681"/>
        <dbReference type="Rhea" id="RHEA-COMP:9684"/>
        <dbReference type="ChEBI" id="CHEBI:15377"/>
        <dbReference type="ChEBI" id="CHEBI:15378"/>
        <dbReference type="ChEBI" id="CHEBI:29985"/>
        <dbReference type="ChEBI" id="CHEBI:30616"/>
        <dbReference type="ChEBI" id="CHEBI:43474"/>
        <dbReference type="ChEBI" id="CHEBI:58359"/>
        <dbReference type="ChEBI" id="CHEBI:78520"/>
        <dbReference type="ChEBI" id="CHEBI:78521"/>
        <dbReference type="ChEBI" id="CHEBI:456216"/>
    </reaction>
</comment>
<comment type="similarity">
    <text evidence="1">Belongs to the GatB/GatE family. GatB subfamily.</text>
</comment>
<dbReference type="InterPro" id="IPR017959">
    <property type="entry name" value="Asn/Gln-tRNA_amidoTrfase_suB/E"/>
</dbReference>
<comment type="caution">
    <text evidence="11">The sequence shown here is derived from an EMBL/GenBank/DDBJ whole genome shotgun (WGS) entry which is preliminary data.</text>
</comment>
<comment type="subunit">
    <text evidence="2">Heterotrimer of A, B and C subunits.</text>
</comment>
<dbReference type="InterPro" id="IPR003789">
    <property type="entry name" value="Asn/Gln_tRNA_amidoTrase-B-like"/>
</dbReference>
<keyword evidence="4" id="KW-0547">Nucleotide-binding</keyword>
<dbReference type="FunFam" id="1.10.10.410:FF:000001">
    <property type="entry name" value="Aspartyl/glutamyl-tRNA(Asn/Gln) amidotransferase subunit B"/>
    <property type="match status" value="1"/>
</dbReference>
<sequence length="206" mass="22952">MTVRPLLRLAPEMIKEEQQNLPELPWEKELRYTTELGLSEADALVLTADPELAQYFEAALVVSKETKLTANWVMTEVMRLIKEGDHHPEHLKVTATSLGELVAMISKGDISSAIGKQVFEIMAKKGGSPAEVVDAHNLKPIGDEESLGKTADEIIEENPGPLKQYLEGKESTLQFFVGQMMRKTKGRADPVTARELLKTKLEEKRS</sequence>
<gene>
    <name evidence="11" type="ORF">HKN21_13595</name>
</gene>
<evidence type="ECO:0000256" key="8">
    <source>
        <dbReference type="ARBA" id="ARBA00047380"/>
    </source>
</evidence>
<evidence type="ECO:0000256" key="7">
    <source>
        <dbReference type="ARBA" id="ARBA00024799"/>
    </source>
</evidence>
<comment type="function">
    <text evidence="7">Allows the formation of correctly charged Asn-tRNA(Asn) or Gln-tRNA(Gln) through the transamidation of misacylated Asp-tRNA(Asn) or Glu-tRNA(Gln) in organisms which lack either or both of asparaginyl-tRNA or glutaminyl-tRNA synthetases. The reaction takes place in the presence of glutamine and ATP through an activated phospho-Asp-tRNA(Asn) or phospho-Glu-tRNA(Gln).</text>
</comment>
<evidence type="ECO:0000313" key="12">
    <source>
        <dbReference type="Proteomes" id="UP000547674"/>
    </source>
</evidence>
<dbReference type="AlphaFoldDB" id="A0A7Y2H3F8"/>
<dbReference type="GO" id="GO:0006412">
    <property type="term" value="P:translation"/>
    <property type="evidence" value="ECO:0007669"/>
    <property type="project" value="UniProtKB-KW"/>
</dbReference>
<evidence type="ECO:0000256" key="6">
    <source>
        <dbReference type="ARBA" id="ARBA00022917"/>
    </source>
</evidence>
<dbReference type="InterPro" id="IPR042114">
    <property type="entry name" value="GatB_C_1"/>
</dbReference>
<proteinExistence type="inferred from homology"/>
<dbReference type="GO" id="GO:0070681">
    <property type="term" value="P:glutaminyl-tRNAGln biosynthesis via transamidation"/>
    <property type="evidence" value="ECO:0007669"/>
    <property type="project" value="TreeGrafter"/>
</dbReference>
<dbReference type="GO" id="GO:0050567">
    <property type="term" value="F:glutaminyl-tRNA synthase (glutamine-hydrolyzing) activity"/>
    <property type="evidence" value="ECO:0007669"/>
    <property type="project" value="TreeGrafter"/>
</dbReference>
<dbReference type="Proteomes" id="UP000547674">
    <property type="component" value="Unassembled WGS sequence"/>
</dbReference>
<dbReference type="PANTHER" id="PTHR11659:SF0">
    <property type="entry name" value="GLUTAMYL-TRNA(GLN) AMIDOTRANSFERASE SUBUNIT B, MITOCHONDRIAL"/>
    <property type="match status" value="1"/>
</dbReference>
<dbReference type="EMBL" id="JABDJR010000547">
    <property type="protein sequence ID" value="NNF07792.1"/>
    <property type="molecule type" value="Genomic_DNA"/>
</dbReference>
<name>A0A7Y2H3F8_UNCEI</name>
<organism evidence="11 12">
    <name type="scientific">Eiseniibacteriota bacterium</name>
    <dbReference type="NCBI Taxonomy" id="2212470"/>
    <lineage>
        <taxon>Bacteria</taxon>
        <taxon>Candidatus Eiseniibacteriota</taxon>
    </lineage>
</organism>
<keyword evidence="3" id="KW-0436">Ligase</keyword>
<dbReference type="Gene3D" id="1.10.150.380">
    <property type="entry name" value="GatB domain, N-terminal subdomain"/>
    <property type="match status" value="1"/>
</dbReference>
<dbReference type="SMART" id="SM00845">
    <property type="entry name" value="GatB_Yqey"/>
    <property type="match status" value="1"/>
</dbReference>
<evidence type="ECO:0000256" key="5">
    <source>
        <dbReference type="ARBA" id="ARBA00022840"/>
    </source>
</evidence>
<evidence type="ECO:0000256" key="9">
    <source>
        <dbReference type="ARBA" id="ARBA00047913"/>
    </source>
</evidence>
<evidence type="ECO:0000313" key="11">
    <source>
        <dbReference type="EMBL" id="NNF07792.1"/>
    </source>
</evidence>
<keyword evidence="6" id="KW-0648">Protein biosynthesis</keyword>
<evidence type="ECO:0000256" key="4">
    <source>
        <dbReference type="ARBA" id="ARBA00022741"/>
    </source>
</evidence>
<comment type="catalytic activity">
    <reaction evidence="8">
        <text>L-aspartyl-tRNA(Asn) + L-glutamine + ATP + H2O = L-asparaginyl-tRNA(Asn) + L-glutamate + ADP + phosphate + 2 H(+)</text>
        <dbReference type="Rhea" id="RHEA:14513"/>
        <dbReference type="Rhea" id="RHEA-COMP:9674"/>
        <dbReference type="Rhea" id="RHEA-COMP:9677"/>
        <dbReference type="ChEBI" id="CHEBI:15377"/>
        <dbReference type="ChEBI" id="CHEBI:15378"/>
        <dbReference type="ChEBI" id="CHEBI:29985"/>
        <dbReference type="ChEBI" id="CHEBI:30616"/>
        <dbReference type="ChEBI" id="CHEBI:43474"/>
        <dbReference type="ChEBI" id="CHEBI:58359"/>
        <dbReference type="ChEBI" id="CHEBI:78515"/>
        <dbReference type="ChEBI" id="CHEBI:78516"/>
        <dbReference type="ChEBI" id="CHEBI:456216"/>
    </reaction>
</comment>
<reference evidence="11 12" key="1">
    <citation type="submission" date="2020-03" db="EMBL/GenBank/DDBJ databases">
        <title>Metabolic flexibility allows generalist bacteria to become dominant in a frequently disturbed ecosystem.</title>
        <authorList>
            <person name="Chen Y.-J."/>
            <person name="Leung P.M."/>
            <person name="Bay S.K."/>
            <person name="Hugenholtz P."/>
            <person name="Kessler A.J."/>
            <person name="Shelley G."/>
            <person name="Waite D.W."/>
            <person name="Cook P.L."/>
            <person name="Greening C."/>
        </authorList>
    </citation>
    <scope>NUCLEOTIDE SEQUENCE [LARGE SCALE GENOMIC DNA]</scope>
    <source>
        <strain evidence="11">SS_bin_28</strain>
    </source>
</reference>
<dbReference type="Pfam" id="PF02637">
    <property type="entry name" value="GatB_Yqey"/>
    <property type="match status" value="1"/>
</dbReference>
<accession>A0A7Y2H3F8</accession>
<dbReference type="FunFam" id="1.10.150.380:FF:000001">
    <property type="entry name" value="Aspartyl/glutamyl-tRNA(Asn/Gln) amidotransferase subunit B"/>
    <property type="match status" value="1"/>
</dbReference>
<dbReference type="PANTHER" id="PTHR11659">
    <property type="entry name" value="GLUTAMYL-TRNA GLN AMIDOTRANSFERASE SUBUNIT B MITOCHONDRIAL AND PROKARYOTIC PET112-RELATED"/>
    <property type="match status" value="1"/>
</dbReference>
<evidence type="ECO:0000256" key="3">
    <source>
        <dbReference type="ARBA" id="ARBA00022598"/>
    </source>
</evidence>
<evidence type="ECO:0000259" key="10">
    <source>
        <dbReference type="SMART" id="SM00845"/>
    </source>
</evidence>
<evidence type="ECO:0000256" key="2">
    <source>
        <dbReference type="ARBA" id="ARBA00011123"/>
    </source>
</evidence>
<dbReference type="InterPro" id="IPR018027">
    <property type="entry name" value="Asn/Gln_amidotransferase"/>
</dbReference>
<dbReference type="InterPro" id="IPR023168">
    <property type="entry name" value="GatB_Yqey_C_2"/>
</dbReference>
<keyword evidence="5" id="KW-0067">ATP-binding</keyword>